<feature type="DNA-binding region" description="H-T-H motif" evidence="4">
    <location>
        <begin position="32"/>
        <end position="51"/>
    </location>
</feature>
<dbReference type="InterPro" id="IPR009057">
    <property type="entry name" value="Homeodomain-like_sf"/>
</dbReference>
<keyword evidence="7" id="KW-1185">Reference proteome</keyword>
<dbReference type="SUPFAM" id="SSF48498">
    <property type="entry name" value="Tetracyclin repressor-like, C-terminal domain"/>
    <property type="match status" value="1"/>
</dbReference>
<dbReference type="Gene3D" id="1.10.10.60">
    <property type="entry name" value="Homeodomain-like"/>
    <property type="match status" value="1"/>
</dbReference>
<dbReference type="Pfam" id="PF00440">
    <property type="entry name" value="TetR_N"/>
    <property type="match status" value="1"/>
</dbReference>
<dbReference type="OrthoDB" id="63332at2"/>
<comment type="caution">
    <text evidence="6">The sequence shown here is derived from an EMBL/GenBank/DDBJ whole genome shotgun (WGS) entry which is preliminary data.</text>
</comment>
<dbReference type="InterPro" id="IPR050109">
    <property type="entry name" value="HTH-type_TetR-like_transc_reg"/>
</dbReference>
<dbReference type="EMBL" id="QYUJ01000014">
    <property type="protein sequence ID" value="RJF71432.1"/>
    <property type="molecule type" value="Genomic_DNA"/>
</dbReference>
<dbReference type="PRINTS" id="PR00455">
    <property type="entry name" value="HTHTETR"/>
</dbReference>
<evidence type="ECO:0000256" key="2">
    <source>
        <dbReference type="ARBA" id="ARBA00023125"/>
    </source>
</evidence>
<feature type="domain" description="HTH tetR-type" evidence="5">
    <location>
        <begin position="9"/>
        <end position="69"/>
    </location>
</feature>
<dbReference type="AlphaFoldDB" id="A0A418V5Q8"/>
<evidence type="ECO:0000256" key="3">
    <source>
        <dbReference type="ARBA" id="ARBA00023163"/>
    </source>
</evidence>
<sequence>MFTVPYPAKLTPEQITRAAKEMVEQNGAEALSMRTLAEALGVRASSLYRHIEGRDTLLRTIGDQAALNLRDELQQAAQSSPPATALRQAADAYLTYARTHPHLYALLLAKESELTPDQPQASAGKQLWNTLLQLVGAVSGHPDDTDYAVALWTFLHGFASLEATGTFGPSGPKGGLEVGLNGIIEHMQQHQTKGG</sequence>
<evidence type="ECO:0000256" key="4">
    <source>
        <dbReference type="PROSITE-ProRule" id="PRU00335"/>
    </source>
</evidence>
<dbReference type="InterPro" id="IPR036271">
    <property type="entry name" value="Tet_transcr_reg_TetR-rel_C_sf"/>
</dbReference>
<dbReference type="SUPFAM" id="SSF46689">
    <property type="entry name" value="Homeodomain-like"/>
    <property type="match status" value="1"/>
</dbReference>
<keyword evidence="3" id="KW-0804">Transcription</keyword>
<dbReference type="Gene3D" id="1.10.357.10">
    <property type="entry name" value="Tetracycline Repressor, domain 2"/>
    <property type="match status" value="1"/>
</dbReference>
<reference evidence="6 7" key="1">
    <citation type="submission" date="2018-09" db="EMBL/GenBank/DDBJ databases">
        <authorList>
            <person name="Zhu H."/>
        </authorList>
    </citation>
    <scope>NUCLEOTIDE SEQUENCE [LARGE SCALE GENOMIC DNA]</scope>
    <source>
        <strain evidence="6 7">K2S05-167</strain>
    </source>
</reference>
<keyword evidence="1" id="KW-0805">Transcription regulation</keyword>
<dbReference type="PANTHER" id="PTHR30055:SF239">
    <property type="entry name" value="TRANSCRIPTIONAL REGULATORY PROTEIN"/>
    <property type="match status" value="1"/>
</dbReference>
<dbReference type="InterPro" id="IPR025996">
    <property type="entry name" value="MT1864/Rv1816-like_C"/>
</dbReference>
<accession>A0A418V5Q8</accession>
<name>A0A418V5Q8_9DEIO</name>
<dbReference type="Pfam" id="PF13305">
    <property type="entry name" value="TetR_C_33"/>
    <property type="match status" value="1"/>
</dbReference>
<dbReference type="GO" id="GO:0003700">
    <property type="term" value="F:DNA-binding transcription factor activity"/>
    <property type="evidence" value="ECO:0007669"/>
    <property type="project" value="TreeGrafter"/>
</dbReference>
<gene>
    <name evidence="6" type="ORF">D3875_07455</name>
</gene>
<keyword evidence="2 4" id="KW-0238">DNA-binding</keyword>
<evidence type="ECO:0000313" key="6">
    <source>
        <dbReference type="EMBL" id="RJF71432.1"/>
    </source>
</evidence>
<evidence type="ECO:0000313" key="7">
    <source>
        <dbReference type="Proteomes" id="UP000286287"/>
    </source>
</evidence>
<dbReference type="InterPro" id="IPR001647">
    <property type="entry name" value="HTH_TetR"/>
</dbReference>
<dbReference type="Proteomes" id="UP000286287">
    <property type="component" value="Unassembled WGS sequence"/>
</dbReference>
<dbReference type="PANTHER" id="PTHR30055">
    <property type="entry name" value="HTH-TYPE TRANSCRIPTIONAL REGULATOR RUTR"/>
    <property type="match status" value="1"/>
</dbReference>
<dbReference type="PROSITE" id="PS50977">
    <property type="entry name" value="HTH_TETR_2"/>
    <property type="match status" value="1"/>
</dbReference>
<organism evidence="6 7">
    <name type="scientific">Deinococcus cavernae</name>
    <dbReference type="NCBI Taxonomy" id="2320857"/>
    <lineage>
        <taxon>Bacteria</taxon>
        <taxon>Thermotogati</taxon>
        <taxon>Deinococcota</taxon>
        <taxon>Deinococci</taxon>
        <taxon>Deinococcales</taxon>
        <taxon>Deinococcaceae</taxon>
        <taxon>Deinococcus</taxon>
    </lineage>
</organism>
<dbReference type="GO" id="GO:0000976">
    <property type="term" value="F:transcription cis-regulatory region binding"/>
    <property type="evidence" value="ECO:0007669"/>
    <property type="project" value="TreeGrafter"/>
</dbReference>
<proteinExistence type="predicted"/>
<evidence type="ECO:0000259" key="5">
    <source>
        <dbReference type="PROSITE" id="PS50977"/>
    </source>
</evidence>
<protein>
    <submittedName>
        <fullName evidence="6">TetR/AcrR family transcriptional regulator</fullName>
    </submittedName>
</protein>
<evidence type="ECO:0000256" key="1">
    <source>
        <dbReference type="ARBA" id="ARBA00023015"/>
    </source>
</evidence>